<proteinExistence type="predicted"/>
<protein>
    <submittedName>
        <fullName evidence="1">Uncharacterized protein</fullName>
    </submittedName>
</protein>
<reference evidence="1 2" key="1">
    <citation type="submission" date="2019-01" db="EMBL/GenBank/DDBJ databases">
        <title>Sequencing of cultivated peanut Arachis hypogaea provides insights into genome evolution and oil improvement.</title>
        <authorList>
            <person name="Chen X."/>
        </authorList>
    </citation>
    <scope>NUCLEOTIDE SEQUENCE [LARGE SCALE GENOMIC DNA]</scope>
    <source>
        <strain evidence="2">cv. Fuhuasheng</strain>
        <tissue evidence="1">Leaves</tissue>
    </source>
</reference>
<dbReference type="EMBL" id="SDMP01000010">
    <property type="protein sequence ID" value="RYR32964.1"/>
    <property type="molecule type" value="Genomic_DNA"/>
</dbReference>
<dbReference type="AlphaFoldDB" id="A0A445B2Q4"/>
<keyword evidence="2" id="KW-1185">Reference proteome</keyword>
<evidence type="ECO:0000313" key="2">
    <source>
        <dbReference type="Proteomes" id="UP000289738"/>
    </source>
</evidence>
<accession>A0A445B2Q4</accession>
<name>A0A445B2Q4_ARAHY</name>
<organism evidence="1 2">
    <name type="scientific">Arachis hypogaea</name>
    <name type="common">Peanut</name>
    <dbReference type="NCBI Taxonomy" id="3818"/>
    <lineage>
        <taxon>Eukaryota</taxon>
        <taxon>Viridiplantae</taxon>
        <taxon>Streptophyta</taxon>
        <taxon>Embryophyta</taxon>
        <taxon>Tracheophyta</taxon>
        <taxon>Spermatophyta</taxon>
        <taxon>Magnoliopsida</taxon>
        <taxon>eudicotyledons</taxon>
        <taxon>Gunneridae</taxon>
        <taxon>Pentapetalae</taxon>
        <taxon>rosids</taxon>
        <taxon>fabids</taxon>
        <taxon>Fabales</taxon>
        <taxon>Fabaceae</taxon>
        <taxon>Papilionoideae</taxon>
        <taxon>50 kb inversion clade</taxon>
        <taxon>dalbergioids sensu lato</taxon>
        <taxon>Dalbergieae</taxon>
        <taxon>Pterocarpus clade</taxon>
        <taxon>Arachis</taxon>
    </lineage>
</organism>
<dbReference type="Proteomes" id="UP000289738">
    <property type="component" value="Chromosome A10"/>
</dbReference>
<comment type="caution">
    <text evidence="1">The sequence shown here is derived from an EMBL/GenBank/DDBJ whole genome shotgun (WGS) entry which is preliminary data.</text>
</comment>
<evidence type="ECO:0000313" key="1">
    <source>
        <dbReference type="EMBL" id="RYR32964.1"/>
    </source>
</evidence>
<gene>
    <name evidence="1" type="ORF">Ahy_A10g047486</name>
</gene>
<sequence length="89" mass="9248">MNRNDNTIFYFVIVVAMKVGTNHRTLRNLEAIAADAPTIGSIRAVVGGGVFETRIMSSGGAFEIFGGGALVAGRGIEAYTVGDGEIVEG</sequence>